<sequence length="84" mass="9454">MIATPEKYTNNQDLLFVISLFYSNSFTAFDALKPLFSQPLIGFLSGWLKSGFNASNAAYNLTKKFVHHFIYSAKILLKDSVIGQ</sequence>
<comment type="caution">
    <text evidence="1">The sequence shown here is derived from an EMBL/GenBank/DDBJ whole genome shotgun (WGS) entry which is preliminary data.</text>
</comment>
<dbReference type="AlphaFoldDB" id="A0A7J7JT32"/>
<evidence type="ECO:0000313" key="1">
    <source>
        <dbReference type="EMBL" id="KAF6028801.1"/>
    </source>
</evidence>
<accession>A0A7J7JT32</accession>
<name>A0A7J7JT32_BUGNE</name>
<protein>
    <submittedName>
        <fullName evidence="1">Uncharacterized protein</fullName>
    </submittedName>
</protein>
<organism evidence="1 2">
    <name type="scientific">Bugula neritina</name>
    <name type="common">Brown bryozoan</name>
    <name type="synonym">Sertularia neritina</name>
    <dbReference type="NCBI Taxonomy" id="10212"/>
    <lineage>
        <taxon>Eukaryota</taxon>
        <taxon>Metazoa</taxon>
        <taxon>Spiralia</taxon>
        <taxon>Lophotrochozoa</taxon>
        <taxon>Bryozoa</taxon>
        <taxon>Gymnolaemata</taxon>
        <taxon>Cheilostomatida</taxon>
        <taxon>Flustrina</taxon>
        <taxon>Buguloidea</taxon>
        <taxon>Bugulidae</taxon>
        <taxon>Bugula</taxon>
    </lineage>
</organism>
<keyword evidence="2" id="KW-1185">Reference proteome</keyword>
<proteinExistence type="predicted"/>
<dbReference type="Proteomes" id="UP000593567">
    <property type="component" value="Unassembled WGS sequence"/>
</dbReference>
<dbReference type="EMBL" id="VXIV02001905">
    <property type="protein sequence ID" value="KAF6028801.1"/>
    <property type="molecule type" value="Genomic_DNA"/>
</dbReference>
<reference evidence="1" key="1">
    <citation type="submission" date="2020-06" db="EMBL/GenBank/DDBJ databases">
        <title>Draft genome of Bugula neritina, a colonial animal packing powerful symbionts and potential medicines.</title>
        <authorList>
            <person name="Rayko M."/>
        </authorList>
    </citation>
    <scope>NUCLEOTIDE SEQUENCE [LARGE SCALE GENOMIC DNA]</scope>
    <source>
        <strain evidence="1">Kwan_BN1</strain>
    </source>
</reference>
<gene>
    <name evidence="1" type="ORF">EB796_012880</name>
</gene>
<evidence type="ECO:0000313" key="2">
    <source>
        <dbReference type="Proteomes" id="UP000593567"/>
    </source>
</evidence>